<gene>
    <name evidence="2" type="ORF">SAMN05444280_10239</name>
</gene>
<dbReference type="InterPro" id="IPR036691">
    <property type="entry name" value="Endo/exonu/phosph_ase_sf"/>
</dbReference>
<reference evidence="2 3" key="1">
    <citation type="submission" date="2016-11" db="EMBL/GenBank/DDBJ databases">
        <authorList>
            <person name="Jaros S."/>
            <person name="Januszkiewicz K."/>
            <person name="Wedrychowicz H."/>
        </authorList>
    </citation>
    <scope>NUCLEOTIDE SEQUENCE [LARGE SCALE GENOMIC DNA]</scope>
    <source>
        <strain evidence="2 3">DSM 27063</strain>
    </source>
</reference>
<name>A0A1M6AZP1_9BACT</name>
<dbReference type="STRING" id="1168035.SAMN05444280_10239"/>
<dbReference type="Gene3D" id="3.60.10.10">
    <property type="entry name" value="Endonuclease/exonuclease/phosphatase"/>
    <property type="match status" value="1"/>
</dbReference>
<dbReference type="SUPFAM" id="SSF56219">
    <property type="entry name" value="DNase I-like"/>
    <property type="match status" value="1"/>
</dbReference>
<sequence>MKNIGFILLLALLWSCGNSPKNQGAEEKETVSFTVMSFNVLYSTSVESTIKTIAETGADITGLQEASDERIEETADSLGYYFHAFSKAAGNLSDNDTGILSRFPIGKEFENGVMVELPNGDEIAVFSVHLSAYPYEPYDIRDGKIETAADAETAAGNTRLPEINPVLEQIDSLMNAGVPVFLTGDYNEPSHLDWTEKAAENDMHFSMAVEWPVSKAVVDTGMEDAYREAYPDEVAKNGITWTTNLSENEVYDRIDIVYQAMPANWALNSVKRVGRPENDSAVKIPGYESDHYAVIASYSTNNE</sequence>
<dbReference type="GO" id="GO:0004527">
    <property type="term" value="F:exonuclease activity"/>
    <property type="evidence" value="ECO:0007669"/>
    <property type="project" value="UniProtKB-KW"/>
</dbReference>
<evidence type="ECO:0000313" key="3">
    <source>
        <dbReference type="Proteomes" id="UP000184050"/>
    </source>
</evidence>
<proteinExistence type="predicted"/>
<dbReference type="Pfam" id="PF03372">
    <property type="entry name" value="Exo_endo_phos"/>
    <property type="match status" value="1"/>
</dbReference>
<keyword evidence="3" id="KW-1185">Reference proteome</keyword>
<organism evidence="2 3">
    <name type="scientific">Tangfeifania diversioriginum</name>
    <dbReference type="NCBI Taxonomy" id="1168035"/>
    <lineage>
        <taxon>Bacteria</taxon>
        <taxon>Pseudomonadati</taxon>
        <taxon>Bacteroidota</taxon>
        <taxon>Bacteroidia</taxon>
        <taxon>Marinilabiliales</taxon>
        <taxon>Prolixibacteraceae</taxon>
        <taxon>Tangfeifania</taxon>
    </lineage>
</organism>
<evidence type="ECO:0000313" key="2">
    <source>
        <dbReference type="EMBL" id="SHI41974.1"/>
    </source>
</evidence>
<dbReference type="PANTHER" id="PTHR41349:SF1">
    <property type="entry name" value="PROTEIN CBG08683"/>
    <property type="match status" value="1"/>
</dbReference>
<dbReference type="Proteomes" id="UP000184050">
    <property type="component" value="Unassembled WGS sequence"/>
</dbReference>
<protein>
    <submittedName>
        <fullName evidence="2">Exonuclease III</fullName>
    </submittedName>
</protein>
<dbReference type="InterPro" id="IPR005135">
    <property type="entry name" value="Endo/exonuclease/phosphatase"/>
</dbReference>
<feature type="domain" description="Endonuclease/exonuclease/phosphatase" evidence="1">
    <location>
        <begin position="36"/>
        <end position="256"/>
    </location>
</feature>
<keyword evidence="2" id="KW-0540">Nuclease</keyword>
<dbReference type="PANTHER" id="PTHR41349">
    <property type="match status" value="1"/>
</dbReference>
<evidence type="ECO:0000259" key="1">
    <source>
        <dbReference type="Pfam" id="PF03372"/>
    </source>
</evidence>
<keyword evidence="2" id="KW-0378">Hydrolase</keyword>
<keyword evidence="2" id="KW-0269">Exonuclease</keyword>
<dbReference type="RefSeq" id="WP_175552441.1">
    <property type="nucleotide sequence ID" value="NZ_FQZE01000002.1"/>
</dbReference>
<dbReference type="EMBL" id="FQZE01000002">
    <property type="protein sequence ID" value="SHI41974.1"/>
    <property type="molecule type" value="Genomic_DNA"/>
</dbReference>
<accession>A0A1M6AZP1</accession>
<dbReference type="AlphaFoldDB" id="A0A1M6AZP1"/>